<dbReference type="Proteomes" id="UP001370758">
    <property type="component" value="Unassembled WGS sequence"/>
</dbReference>
<evidence type="ECO:0000313" key="3">
    <source>
        <dbReference type="Proteomes" id="UP001370758"/>
    </source>
</evidence>
<proteinExistence type="predicted"/>
<dbReference type="EMBL" id="JAVHJL010000001">
    <property type="protein sequence ID" value="KAK6512599.1"/>
    <property type="molecule type" value="Genomic_DNA"/>
</dbReference>
<accession>A0AAV9WRK2</accession>
<protein>
    <submittedName>
        <fullName evidence="2">Uncharacterized protein</fullName>
    </submittedName>
</protein>
<evidence type="ECO:0000313" key="2">
    <source>
        <dbReference type="EMBL" id="KAK6512599.1"/>
    </source>
</evidence>
<dbReference type="AlphaFoldDB" id="A0AAV9WRK2"/>
<sequence length="107" mass="12630">MLPRFLKPSKPPAMPCKATIPPAEIARDETPREIWDWLLRKRKEIRDESELSPQSFNSWGAGVIESIGYETRMNRWEDEQEELEEARIELERRRISQQKTPENPSVP</sequence>
<name>A0AAV9WRK2_9PEZI</name>
<comment type="caution">
    <text evidence="2">The sequence shown here is derived from an EMBL/GenBank/DDBJ whole genome shotgun (WGS) entry which is preliminary data.</text>
</comment>
<feature type="coiled-coil region" evidence="1">
    <location>
        <begin position="66"/>
        <end position="100"/>
    </location>
</feature>
<keyword evidence="3" id="KW-1185">Reference proteome</keyword>
<reference evidence="2 3" key="1">
    <citation type="submission" date="2023-08" db="EMBL/GenBank/DDBJ databases">
        <authorList>
            <person name="Palmer J.M."/>
        </authorList>
    </citation>
    <scope>NUCLEOTIDE SEQUENCE [LARGE SCALE GENOMIC DNA]</scope>
    <source>
        <strain evidence="2 3">TWF481</strain>
    </source>
</reference>
<gene>
    <name evidence="2" type="ORF">TWF481_001483</name>
</gene>
<keyword evidence="1" id="KW-0175">Coiled coil</keyword>
<evidence type="ECO:0000256" key="1">
    <source>
        <dbReference type="SAM" id="Coils"/>
    </source>
</evidence>
<organism evidence="2 3">
    <name type="scientific">Arthrobotrys musiformis</name>
    <dbReference type="NCBI Taxonomy" id="47236"/>
    <lineage>
        <taxon>Eukaryota</taxon>
        <taxon>Fungi</taxon>
        <taxon>Dikarya</taxon>
        <taxon>Ascomycota</taxon>
        <taxon>Pezizomycotina</taxon>
        <taxon>Orbiliomycetes</taxon>
        <taxon>Orbiliales</taxon>
        <taxon>Orbiliaceae</taxon>
        <taxon>Arthrobotrys</taxon>
    </lineage>
</organism>